<gene>
    <name evidence="9" type="ORF">C7I55_24555</name>
</gene>
<evidence type="ECO:0000256" key="1">
    <source>
        <dbReference type="ARBA" id="ARBA00004571"/>
    </source>
</evidence>
<dbReference type="Pfam" id="PF25183">
    <property type="entry name" value="OMP_b-brl_4"/>
    <property type="match status" value="2"/>
</dbReference>
<evidence type="ECO:0000259" key="8">
    <source>
        <dbReference type="Pfam" id="PF25183"/>
    </source>
</evidence>
<dbReference type="GO" id="GO:0009279">
    <property type="term" value="C:cell outer membrane"/>
    <property type="evidence" value="ECO:0007669"/>
    <property type="project" value="UniProtKB-SubCell"/>
</dbReference>
<name>A0A2P7QFZ9_9SPHN</name>
<evidence type="ECO:0000313" key="10">
    <source>
        <dbReference type="Proteomes" id="UP000241167"/>
    </source>
</evidence>
<feature type="domain" description="TonB-dependent transporter Oar-like beta-barrel" evidence="8">
    <location>
        <begin position="242"/>
        <end position="337"/>
    </location>
</feature>
<dbReference type="GO" id="GO:0015344">
    <property type="term" value="F:siderophore uptake transmembrane transporter activity"/>
    <property type="evidence" value="ECO:0007669"/>
    <property type="project" value="TreeGrafter"/>
</dbReference>
<keyword evidence="3" id="KW-1134">Transmembrane beta strand</keyword>
<dbReference type="InterPro" id="IPR057601">
    <property type="entry name" value="Oar-like_b-barrel"/>
</dbReference>
<evidence type="ECO:0000256" key="4">
    <source>
        <dbReference type="ARBA" id="ARBA00022692"/>
    </source>
</evidence>
<comment type="caution">
    <text evidence="9">The sequence shown here is derived from an EMBL/GenBank/DDBJ whole genome shotgun (WGS) entry which is preliminary data.</text>
</comment>
<dbReference type="PANTHER" id="PTHR30069:SF46">
    <property type="entry name" value="OAR PROTEIN"/>
    <property type="match status" value="1"/>
</dbReference>
<dbReference type="PANTHER" id="PTHR30069">
    <property type="entry name" value="TONB-DEPENDENT OUTER MEMBRANE RECEPTOR"/>
    <property type="match status" value="1"/>
</dbReference>
<accession>A0A2P7QFZ9</accession>
<dbReference type="GO" id="GO:0044718">
    <property type="term" value="P:siderophore transmembrane transport"/>
    <property type="evidence" value="ECO:0007669"/>
    <property type="project" value="TreeGrafter"/>
</dbReference>
<dbReference type="OrthoDB" id="9768147at2"/>
<dbReference type="Proteomes" id="UP000241167">
    <property type="component" value="Unassembled WGS sequence"/>
</dbReference>
<dbReference type="EMBL" id="PXYI01000011">
    <property type="protein sequence ID" value="PSJ36883.1"/>
    <property type="molecule type" value="Genomic_DNA"/>
</dbReference>
<keyword evidence="7" id="KW-0732">Signal</keyword>
<proteinExistence type="predicted"/>
<keyword evidence="4" id="KW-0812">Transmembrane</keyword>
<reference evidence="9 10" key="1">
    <citation type="submission" date="2018-03" db="EMBL/GenBank/DDBJ databases">
        <title>The draft genome of Sphingosinicella sp. GL-C-18.</title>
        <authorList>
            <person name="Liu L."/>
            <person name="Li L."/>
            <person name="Liang L."/>
            <person name="Zhang X."/>
            <person name="Wang T."/>
        </authorList>
    </citation>
    <scope>NUCLEOTIDE SEQUENCE [LARGE SCALE GENOMIC DNA]</scope>
    <source>
        <strain evidence="9 10">GL-C-18</strain>
    </source>
</reference>
<evidence type="ECO:0000256" key="6">
    <source>
        <dbReference type="ARBA" id="ARBA00023237"/>
    </source>
</evidence>
<comment type="subcellular location">
    <subcellularLocation>
        <location evidence="1">Cell outer membrane</location>
        <topology evidence="1">Multi-pass membrane protein</topology>
    </subcellularLocation>
</comment>
<keyword evidence="10" id="KW-1185">Reference proteome</keyword>
<dbReference type="InterPro" id="IPR037066">
    <property type="entry name" value="Plug_dom_sf"/>
</dbReference>
<dbReference type="InterPro" id="IPR036942">
    <property type="entry name" value="Beta-barrel_TonB_sf"/>
</dbReference>
<keyword evidence="2" id="KW-0813">Transport</keyword>
<evidence type="ECO:0000256" key="7">
    <source>
        <dbReference type="SAM" id="SignalP"/>
    </source>
</evidence>
<dbReference type="SUPFAM" id="SSF56935">
    <property type="entry name" value="Porins"/>
    <property type="match status" value="1"/>
</dbReference>
<dbReference type="InterPro" id="IPR039426">
    <property type="entry name" value="TonB-dep_rcpt-like"/>
</dbReference>
<keyword evidence="5" id="KW-0472">Membrane</keyword>
<feature type="domain" description="TonB-dependent transporter Oar-like beta-barrel" evidence="8">
    <location>
        <begin position="346"/>
        <end position="875"/>
    </location>
</feature>
<dbReference type="Gene3D" id="2.170.130.10">
    <property type="entry name" value="TonB-dependent receptor, plug domain"/>
    <property type="match status" value="1"/>
</dbReference>
<sequence>MNKFNARRAAFRFGVSAAALAISLVAAVPAHAQTAGSIRGEGAQAGATVTVTDVVTGRSTTATVGPDGTFVIFGLRPSTYRVEGSGETRNVTVPVGQTVTIDAAPAPTPTAESGEEIIVQGRRDRTEVRTATVSTNVSQVQIENLPQNDRNFLNFAALAPGVTVSPSSGDRRIQAGAISGDNINVFIDGLSYKNPVNHGGVAGQNFSQGNPFPQLAVQEFKVDTQNFKAEYEQSGSAIITAVTKTGGTEFHGDVFGQFQPKAFIGRPFFDRPGEANNQGFPCPDDASQTCYNPKPDYERWQFGADLGGPIIKEKLHFFVAFEGTEQTNPSKSVDLRPPVPQSIRDEFNGSYPQTFSQRLYFGKLSLFATPDDTIDASAFVRKEENLRDFEGISVPEHGRLITSNVQVYQLEWDHRGENWLNEFTFAYNTVSNGAVRTGAGSEIVLAPLPVIGARAAELGTAGFAQNDEQKTLTLKDYVTVNRGDHVLKGGVRLTFNKYERTEDNQSNGAYYFNAATYGGFDATIPFAAQISTVPVRPASAKNTQFGLFIQDDWTPDEHWTVNLGLRWDYETNSKNENFVTPQRIADALRAYPGWQAAGIDPDDYISTGNNRKPYWKAFQPRLGVSYDVKGDRDIVLFAGAGRYFDRPLFITAGIETIKANYESISTITFCNGAGQTVPAPGGCIPWSDSYRDVESLRTAAIAQGFGGSVWLLNNKTKLPYSDQFNIGIRKRFGDWNTSLAVSHIRSHNIFKFVRGNRLPDGSFPTTSATGEYVIVDNFPDAGQLPGFRGKLNIGSNDGEARYWGFYAQADKPFTRESGWGASATLTLQNPRSNVGTELNGDEFFAGPDMTQFGWQDVQGVDKYRFVGTGIVNLPWDFRLSGTVTLASGPAFGNVRFYPDGIVFNGGGVFYPKKDIAYKSLDMRVAKTFRTPWGHEVTADFQVYNLFDWVNRAYSAWGAGSGLEPTFEENGVVGNARTFQAGLKYSF</sequence>
<evidence type="ECO:0000256" key="2">
    <source>
        <dbReference type="ARBA" id="ARBA00022448"/>
    </source>
</evidence>
<evidence type="ECO:0000256" key="3">
    <source>
        <dbReference type="ARBA" id="ARBA00022452"/>
    </source>
</evidence>
<dbReference type="InterPro" id="IPR013784">
    <property type="entry name" value="Carb-bd-like_fold"/>
</dbReference>
<feature type="signal peptide" evidence="7">
    <location>
        <begin position="1"/>
        <end position="32"/>
    </location>
</feature>
<keyword evidence="6" id="KW-0998">Cell outer membrane</keyword>
<feature type="chain" id="PRO_5015162643" description="TonB-dependent transporter Oar-like beta-barrel domain-containing protein" evidence="7">
    <location>
        <begin position="33"/>
        <end position="986"/>
    </location>
</feature>
<organism evidence="9 10">
    <name type="scientific">Allosphingosinicella deserti</name>
    <dbReference type="NCBI Taxonomy" id="2116704"/>
    <lineage>
        <taxon>Bacteria</taxon>
        <taxon>Pseudomonadati</taxon>
        <taxon>Pseudomonadota</taxon>
        <taxon>Alphaproteobacteria</taxon>
        <taxon>Sphingomonadales</taxon>
        <taxon>Sphingomonadaceae</taxon>
        <taxon>Allosphingosinicella</taxon>
    </lineage>
</organism>
<evidence type="ECO:0000256" key="5">
    <source>
        <dbReference type="ARBA" id="ARBA00023136"/>
    </source>
</evidence>
<evidence type="ECO:0000313" key="9">
    <source>
        <dbReference type="EMBL" id="PSJ36883.1"/>
    </source>
</evidence>
<dbReference type="SUPFAM" id="SSF49452">
    <property type="entry name" value="Starch-binding domain-like"/>
    <property type="match status" value="1"/>
</dbReference>
<dbReference type="RefSeq" id="WP_106515697.1">
    <property type="nucleotide sequence ID" value="NZ_PXYI01000011.1"/>
</dbReference>
<dbReference type="Gene3D" id="2.40.170.20">
    <property type="entry name" value="TonB-dependent receptor, beta-barrel domain"/>
    <property type="match status" value="1"/>
</dbReference>
<dbReference type="GO" id="GO:0030246">
    <property type="term" value="F:carbohydrate binding"/>
    <property type="evidence" value="ECO:0007669"/>
    <property type="project" value="InterPro"/>
</dbReference>
<dbReference type="AlphaFoldDB" id="A0A2P7QFZ9"/>
<protein>
    <recommendedName>
        <fullName evidence="8">TonB-dependent transporter Oar-like beta-barrel domain-containing protein</fullName>
    </recommendedName>
</protein>